<dbReference type="AlphaFoldDB" id="A0A9X2DNQ8"/>
<sequence length="54" mass="6442">MEKDNLDMSMSKQAAERRKQLEKELRNQFKNPIIHKAIKSDKVYVPLKVEKLWG</sequence>
<keyword evidence="3" id="KW-1185">Reference proteome</keyword>
<dbReference type="RefSeq" id="WP_251222103.1">
    <property type="nucleotide sequence ID" value="NZ_JAMBOL010000002.1"/>
</dbReference>
<evidence type="ECO:0000313" key="2">
    <source>
        <dbReference type="EMBL" id="MCM3713295.1"/>
    </source>
</evidence>
<reference evidence="2" key="1">
    <citation type="submission" date="2022-05" db="EMBL/GenBank/DDBJ databases">
        <title>Comparative Genomics of Spacecraft Associated Microbes.</title>
        <authorList>
            <person name="Tran M.T."/>
            <person name="Wright A."/>
            <person name="Seuylemezian A."/>
            <person name="Eisen J."/>
            <person name="Coil D."/>
        </authorList>
    </citation>
    <scope>NUCLEOTIDE SEQUENCE</scope>
    <source>
        <strain evidence="2">214.1.1</strain>
    </source>
</reference>
<dbReference type="Proteomes" id="UP001139179">
    <property type="component" value="Unassembled WGS sequence"/>
</dbReference>
<organism evidence="2 3">
    <name type="scientific">Halalkalibacter oceani</name>
    <dbReference type="NCBI Taxonomy" id="1653776"/>
    <lineage>
        <taxon>Bacteria</taxon>
        <taxon>Bacillati</taxon>
        <taxon>Bacillota</taxon>
        <taxon>Bacilli</taxon>
        <taxon>Bacillales</taxon>
        <taxon>Bacillaceae</taxon>
        <taxon>Halalkalibacter</taxon>
    </lineage>
</organism>
<accession>A0A9X2DNQ8</accession>
<evidence type="ECO:0000256" key="1">
    <source>
        <dbReference type="SAM" id="MobiDB-lite"/>
    </source>
</evidence>
<evidence type="ECO:0000313" key="3">
    <source>
        <dbReference type="Proteomes" id="UP001139179"/>
    </source>
</evidence>
<feature type="region of interest" description="Disordered" evidence="1">
    <location>
        <begin position="1"/>
        <end position="21"/>
    </location>
</feature>
<protein>
    <submittedName>
        <fullName evidence="2">Uncharacterized protein</fullName>
    </submittedName>
</protein>
<gene>
    <name evidence="2" type="ORF">M3202_04295</name>
</gene>
<dbReference type="EMBL" id="JAMBOL010000002">
    <property type="protein sequence ID" value="MCM3713295.1"/>
    <property type="molecule type" value="Genomic_DNA"/>
</dbReference>
<name>A0A9X2DNQ8_9BACI</name>
<proteinExistence type="predicted"/>
<comment type="caution">
    <text evidence="2">The sequence shown here is derived from an EMBL/GenBank/DDBJ whole genome shotgun (WGS) entry which is preliminary data.</text>
</comment>